<evidence type="ECO:0000313" key="14">
    <source>
        <dbReference type="Proteomes" id="UP001249851"/>
    </source>
</evidence>
<dbReference type="InterPro" id="IPR035979">
    <property type="entry name" value="RBD_domain_sf"/>
</dbReference>
<feature type="domain" description="RRM" evidence="11">
    <location>
        <begin position="329"/>
        <end position="403"/>
    </location>
</feature>
<feature type="compositionally biased region" description="Basic and acidic residues" evidence="10">
    <location>
        <begin position="20"/>
        <end position="40"/>
    </location>
</feature>
<feature type="compositionally biased region" description="Polar residues" evidence="10">
    <location>
        <begin position="660"/>
        <end position="669"/>
    </location>
</feature>
<keyword evidence="4 9" id="KW-0694">RNA-binding</keyword>
<protein>
    <submittedName>
        <fullName evidence="13">RNA-binding protein 15</fullName>
    </submittedName>
</protein>
<dbReference type="SMART" id="SM00360">
    <property type="entry name" value="RRM"/>
    <property type="match status" value="3"/>
</dbReference>
<feature type="compositionally biased region" description="Low complexity" evidence="10">
    <location>
        <begin position="41"/>
        <end position="53"/>
    </location>
</feature>
<keyword evidence="8" id="KW-0539">Nucleus</keyword>
<organism evidence="13 14">
    <name type="scientific">Acropora cervicornis</name>
    <name type="common">Staghorn coral</name>
    <dbReference type="NCBI Taxonomy" id="6130"/>
    <lineage>
        <taxon>Eukaryota</taxon>
        <taxon>Metazoa</taxon>
        <taxon>Cnidaria</taxon>
        <taxon>Anthozoa</taxon>
        <taxon>Hexacorallia</taxon>
        <taxon>Scleractinia</taxon>
        <taxon>Astrocoeniina</taxon>
        <taxon>Acroporidae</taxon>
        <taxon>Acropora</taxon>
    </lineage>
</organism>
<gene>
    <name evidence="13" type="ORF">P5673_013268</name>
</gene>
<evidence type="ECO:0000256" key="3">
    <source>
        <dbReference type="ARBA" id="ARBA00022553"/>
    </source>
</evidence>
<feature type="domain" description="RRM" evidence="11">
    <location>
        <begin position="248"/>
        <end position="325"/>
    </location>
</feature>
<feature type="compositionally biased region" description="Low complexity" evidence="10">
    <location>
        <begin position="588"/>
        <end position="612"/>
    </location>
</feature>
<feature type="region of interest" description="Disordered" evidence="10">
    <location>
        <begin position="444"/>
        <end position="669"/>
    </location>
</feature>
<evidence type="ECO:0000313" key="13">
    <source>
        <dbReference type="EMBL" id="KAK2563544.1"/>
    </source>
</evidence>
<keyword evidence="7" id="KW-0804">Transcription</keyword>
<dbReference type="PROSITE" id="PS50102">
    <property type="entry name" value="RRM"/>
    <property type="match status" value="2"/>
</dbReference>
<dbReference type="InterPro" id="IPR012677">
    <property type="entry name" value="Nucleotide-bd_a/b_plait_sf"/>
</dbReference>
<evidence type="ECO:0000256" key="9">
    <source>
        <dbReference type="PROSITE-ProRule" id="PRU00176"/>
    </source>
</evidence>
<comment type="similarity">
    <text evidence="2">Belongs to the RRM Spen family.</text>
</comment>
<evidence type="ECO:0000259" key="11">
    <source>
        <dbReference type="PROSITE" id="PS50102"/>
    </source>
</evidence>
<feature type="compositionally biased region" description="Polar residues" evidence="10">
    <location>
        <begin position="635"/>
        <end position="644"/>
    </location>
</feature>
<dbReference type="SUPFAM" id="SSF54928">
    <property type="entry name" value="RNA-binding domain, RBD"/>
    <property type="match status" value="2"/>
</dbReference>
<dbReference type="InterPro" id="IPR016194">
    <property type="entry name" value="SPOC-like_C_dom_sf"/>
</dbReference>
<keyword evidence="3" id="KW-0597">Phosphoprotein</keyword>
<feature type="compositionally biased region" description="Basic and acidic residues" evidence="10">
    <location>
        <begin position="444"/>
        <end position="486"/>
    </location>
</feature>
<dbReference type="InterPro" id="IPR010912">
    <property type="entry name" value="SPOC_met"/>
</dbReference>
<dbReference type="InterPro" id="IPR000504">
    <property type="entry name" value="RRM_dom"/>
</dbReference>
<reference evidence="13" key="1">
    <citation type="journal article" date="2023" name="G3 (Bethesda)">
        <title>Whole genome assembly and annotation of the endangered Caribbean coral Acropora cervicornis.</title>
        <authorList>
            <person name="Selwyn J.D."/>
            <person name="Vollmer S.V."/>
        </authorList>
    </citation>
    <scope>NUCLEOTIDE SEQUENCE</scope>
    <source>
        <strain evidence="13">K2</strain>
    </source>
</reference>
<feature type="compositionally biased region" description="Basic and acidic residues" evidence="10">
    <location>
        <begin position="503"/>
        <end position="526"/>
    </location>
</feature>
<dbReference type="GO" id="GO:0003723">
    <property type="term" value="F:RNA binding"/>
    <property type="evidence" value="ECO:0007669"/>
    <property type="project" value="UniProtKB-UniRule"/>
</dbReference>
<dbReference type="CDD" id="cd21544">
    <property type="entry name" value="SPOC_RBM15-like"/>
    <property type="match status" value="1"/>
</dbReference>
<feature type="compositionally biased region" description="Basic and acidic residues" evidence="10">
    <location>
        <begin position="645"/>
        <end position="655"/>
    </location>
</feature>
<accession>A0AAD9QLW8</accession>
<dbReference type="Proteomes" id="UP001249851">
    <property type="component" value="Unassembled WGS sequence"/>
</dbReference>
<evidence type="ECO:0000256" key="4">
    <source>
        <dbReference type="ARBA" id="ARBA00022884"/>
    </source>
</evidence>
<feature type="compositionally biased region" description="Polar residues" evidence="10">
    <location>
        <begin position="63"/>
        <end position="77"/>
    </location>
</feature>
<dbReference type="InterPro" id="IPR012921">
    <property type="entry name" value="SPOC_C"/>
</dbReference>
<dbReference type="CDD" id="cd12310">
    <property type="entry name" value="RRM3_Spen"/>
    <property type="match status" value="1"/>
</dbReference>
<feature type="region of interest" description="Disordered" evidence="10">
    <location>
        <begin position="1"/>
        <end position="83"/>
    </location>
</feature>
<evidence type="ECO:0000256" key="7">
    <source>
        <dbReference type="ARBA" id="ARBA00023163"/>
    </source>
</evidence>
<keyword evidence="6" id="KW-0175">Coiled coil</keyword>
<feature type="region of interest" description="Disordered" evidence="10">
    <location>
        <begin position="173"/>
        <end position="224"/>
    </location>
</feature>
<dbReference type="Pfam" id="PF00076">
    <property type="entry name" value="RRM_1"/>
    <property type="match status" value="1"/>
</dbReference>
<evidence type="ECO:0000256" key="1">
    <source>
        <dbReference type="ARBA" id="ARBA00004123"/>
    </source>
</evidence>
<dbReference type="Gene3D" id="3.30.70.330">
    <property type="match status" value="3"/>
</dbReference>
<dbReference type="PANTHER" id="PTHR23189">
    <property type="entry name" value="RNA RECOGNITION MOTIF-CONTAINING"/>
    <property type="match status" value="1"/>
</dbReference>
<evidence type="ECO:0000256" key="8">
    <source>
        <dbReference type="ARBA" id="ARBA00023242"/>
    </source>
</evidence>
<dbReference type="AlphaFoldDB" id="A0AAD9QLW8"/>
<comment type="caution">
    <text evidence="13">The sequence shown here is derived from an EMBL/GenBank/DDBJ whole genome shotgun (WGS) entry which is preliminary data.</text>
</comment>
<evidence type="ECO:0000256" key="10">
    <source>
        <dbReference type="SAM" id="MobiDB-lite"/>
    </source>
</evidence>
<evidence type="ECO:0000256" key="2">
    <source>
        <dbReference type="ARBA" id="ARBA00005387"/>
    </source>
</evidence>
<keyword evidence="14" id="KW-1185">Reference proteome</keyword>
<feature type="compositionally biased region" description="Polar residues" evidence="10">
    <location>
        <begin position="177"/>
        <end position="193"/>
    </location>
</feature>
<sequence length="857" mass="97917">MVMKRSSDAETLAKSKRVRSQRDFDDNGVRDRLSSPESARDSGSPSRQSSSLTRKADTRTYKRSANVNMRTENNYQNQRKRTDRVLDPQIRLSNLPIHVGDNAMKQGIIHEFKKFVGSVDIPVHLYGRDEDRYGVVCFRTFDDAREAKRAIERRGRLSLFERPVVVNYDFPERTSRRSFSPPNDYPQNYNRALSPTRRAPRNTPQYDVDRNRGENDRKNFRSTGAYGQQNTIRPTEYIPPEDDPKATRTLFVGNLETSISSQELRRAFERFGDVLDVDIKRPARGQGNTYAFVKFADLDVAAKARVEMQGEIIGRNRVKIGYGKSQQTTRLWVGGLGQWTSIVELEREFDRFGAIRHIDYEKGDDHAYILYDSLDAASVAAREMRGFPLGGRDRRLKIDFADKDHLQDPRLRQAASPPRNRMNNIDGRVDDALFPVDQVERTYESDRVYERKREPSPYRRDSHPVNESDFRNWREESNPFKQDIGRQQDLPPQRTYGSSNSWPRDEHNMRIDDSENWERRSQERSSRGQQRYRQRPPNEDNYQPFDHSPLPSREIESNRTRKRRPPSPPRNKDYRDSGSPPKRRRSPRNTSPSPNHSNHSRPTSPSGSLRSSSLDRRFNRTNAGNDDEKRKGNLIDSNGNQNSSNKEDSDKDGQPKESAVQESVNPVSAGTETLQDLVKRFAVAWRGALILKSSAFPVRMHFIGGNPEVADSLLRSDQSGSSQSSVLKITQRLRLDQPKLEEVTRRINTAGASGHCLLLALPGVQTSLPEDTSTEEALQHRPLRNLMTYLKQKQAAAVVNLPVIPGNPATSKDDVGVLHAFPPCQFSHEHLVRIAPHLSPEPSKEDHLVILVIRGSG</sequence>
<dbReference type="SUPFAM" id="SSF100939">
    <property type="entry name" value="SPOC domain-like"/>
    <property type="match status" value="1"/>
</dbReference>
<dbReference type="Pfam" id="PF07744">
    <property type="entry name" value="SPOC"/>
    <property type="match status" value="1"/>
</dbReference>
<comment type="subcellular location">
    <subcellularLocation>
        <location evidence="1">Nucleus</location>
    </subcellularLocation>
</comment>
<feature type="region of interest" description="Disordered" evidence="10">
    <location>
        <begin position="407"/>
        <end position="429"/>
    </location>
</feature>
<dbReference type="PROSITE" id="PS50917">
    <property type="entry name" value="SPOC"/>
    <property type="match status" value="1"/>
</dbReference>
<evidence type="ECO:0000256" key="5">
    <source>
        <dbReference type="ARBA" id="ARBA00023015"/>
    </source>
</evidence>
<reference evidence="13" key="2">
    <citation type="journal article" date="2023" name="Science">
        <title>Genomic signatures of disease resistance in endangered staghorn corals.</title>
        <authorList>
            <person name="Vollmer S.V."/>
            <person name="Selwyn J.D."/>
            <person name="Despard B.A."/>
            <person name="Roesel C.L."/>
        </authorList>
    </citation>
    <scope>NUCLEOTIDE SEQUENCE</scope>
    <source>
        <strain evidence="13">K2</strain>
    </source>
</reference>
<feature type="compositionally biased region" description="Basic and acidic residues" evidence="10">
    <location>
        <begin position="1"/>
        <end position="13"/>
    </location>
</feature>
<evidence type="ECO:0000259" key="12">
    <source>
        <dbReference type="PROSITE" id="PS50917"/>
    </source>
</evidence>
<dbReference type="FunFam" id="2.40.290.10:FF:000002">
    <property type="entry name" value="Spen family transcriptional repressor"/>
    <property type="match status" value="1"/>
</dbReference>
<dbReference type="Gene3D" id="2.40.290.10">
    <property type="match status" value="1"/>
</dbReference>
<keyword evidence="5" id="KW-0805">Transcription regulation</keyword>
<dbReference type="CDD" id="cd12309">
    <property type="entry name" value="RRM2_Spen"/>
    <property type="match status" value="1"/>
</dbReference>
<dbReference type="EMBL" id="JARQWQ010000025">
    <property type="protein sequence ID" value="KAK2563544.1"/>
    <property type="molecule type" value="Genomic_DNA"/>
</dbReference>
<proteinExistence type="inferred from homology"/>
<evidence type="ECO:0000256" key="6">
    <source>
        <dbReference type="ARBA" id="ARBA00023054"/>
    </source>
</evidence>
<dbReference type="GO" id="GO:0005634">
    <property type="term" value="C:nucleus"/>
    <property type="evidence" value="ECO:0007669"/>
    <property type="project" value="UniProtKB-SubCell"/>
</dbReference>
<feature type="domain" description="SPOC" evidence="12">
    <location>
        <begin position="674"/>
        <end position="856"/>
    </location>
</feature>
<name>A0AAD9QLW8_ACRCE</name>
<feature type="compositionally biased region" description="Basic and acidic residues" evidence="10">
    <location>
        <begin position="207"/>
        <end position="219"/>
    </location>
</feature>